<reference evidence="2 3" key="1">
    <citation type="journal article" date="2024" name="Chem. Sci.">
        <title>Discovery of megapolipeptins by genome mining of a Burkholderiales bacteria collection.</title>
        <authorList>
            <person name="Paulo B.S."/>
            <person name="Recchia M.J.J."/>
            <person name="Lee S."/>
            <person name="Fergusson C.H."/>
            <person name="Romanowski S.B."/>
            <person name="Hernandez A."/>
            <person name="Krull N."/>
            <person name="Liu D.Y."/>
            <person name="Cavanagh H."/>
            <person name="Bos A."/>
            <person name="Gray C.A."/>
            <person name="Murphy B.T."/>
            <person name="Linington R.G."/>
            <person name="Eustaquio A.S."/>
        </authorList>
    </citation>
    <scope>NUCLEOTIDE SEQUENCE [LARGE SCALE GENOMIC DNA]</scope>
    <source>
        <strain evidence="2 3">RL17-335-BIF-A</strain>
    </source>
</reference>
<dbReference type="SMART" id="SM00530">
    <property type="entry name" value="HTH_XRE"/>
    <property type="match status" value="1"/>
</dbReference>
<dbReference type="Pfam" id="PF13560">
    <property type="entry name" value="HTH_31"/>
    <property type="match status" value="1"/>
</dbReference>
<organism evidence="2 3">
    <name type="scientific">Paraburkholderia dilworthii</name>
    <dbReference type="NCBI Taxonomy" id="948106"/>
    <lineage>
        <taxon>Bacteria</taxon>
        <taxon>Pseudomonadati</taxon>
        <taxon>Pseudomonadota</taxon>
        <taxon>Betaproteobacteria</taxon>
        <taxon>Burkholderiales</taxon>
        <taxon>Burkholderiaceae</taxon>
        <taxon>Paraburkholderia</taxon>
    </lineage>
</organism>
<evidence type="ECO:0000313" key="3">
    <source>
        <dbReference type="Proteomes" id="UP001629367"/>
    </source>
</evidence>
<dbReference type="Proteomes" id="UP001629367">
    <property type="component" value="Unassembled WGS sequence"/>
</dbReference>
<evidence type="ECO:0000313" key="2">
    <source>
        <dbReference type="EMBL" id="MFM0595731.1"/>
    </source>
</evidence>
<dbReference type="InterPro" id="IPR001387">
    <property type="entry name" value="Cro/C1-type_HTH"/>
</dbReference>
<comment type="caution">
    <text evidence="2">The sequence shown here is derived from an EMBL/GenBank/DDBJ whole genome shotgun (WGS) entry which is preliminary data.</text>
</comment>
<keyword evidence="3" id="KW-1185">Reference proteome</keyword>
<dbReference type="CDD" id="cd00093">
    <property type="entry name" value="HTH_XRE"/>
    <property type="match status" value="1"/>
</dbReference>
<dbReference type="PROSITE" id="PS50943">
    <property type="entry name" value="HTH_CROC1"/>
    <property type="match status" value="1"/>
</dbReference>
<dbReference type="SUPFAM" id="SSF47413">
    <property type="entry name" value="lambda repressor-like DNA-binding domains"/>
    <property type="match status" value="1"/>
</dbReference>
<accession>A0ABW9D9Z3</accession>
<sequence>MSTLTDFGKEIRKLRIERGETMLDMSTKVSKSPSFLSAVETGRKPVPQRLVDDIARAYCLPVNVAAHLRDLAAKSVSAFKITPQREEDQALVAAFARKFDSLDDQQRESILRILLKD</sequence>
<name>A0ABW9D9Z3_9BURK</name>
<dbReference type="InterPro" id="IPR010982">
    <property type="entry name" value="Lambda_DNA-bd_dom_sf"/>
</dbReference>
<dbReference type="RefSeq" id="WP_408215309.1">
    <property type="nucleotide sequence ID" value="NZ_JAQQBZ010000017.1"/>
</dbReference>
<gene>
    <name evidence="2" type="ORF">PQQ68_22160</name>
</gene>
<feature type="domain" description="HTH cro/C1-type" evidence="1">
    <location>
        <begin position="11"/>
        <end position="65"/>
    </location>
</feature>
<dbReference type="EMBL" id="JAQQBZ010000017">
    <property type="protein sequence ID" value="MFM0595731.1"/>
    <property type="molecule type" value="Genomic_DNA"/>
</dbReference>
<dbReference type="Gene3D" id="1.10.260.40">
    <property type="entry name" value="lambda repressor-like DNA-binding domains"/>
    <property type="match status" value="1"/>
</dbReference>
<proteinExistence type="predicted"/>
<evidence type="ECO:0000259" key="1">
    <source>
        <dbReference type="PROSITE" id="PS50943"/>
    </source>
</evidence>
<protein>
    <submittedName>
        <fullName evidence="2">Helix-turn-helix transcriptional regulator</fullName>
    </submittedName>
</protein>